<dbReference type="EC" id="2.3.1.1" evidence="11"/>
<dbReference type="NCBIfam" id="TIGR00120">
    <property type="entry name" value="ArgJ"/>
    <property type="match status" value="1"/>
</dbReference>
<feature type="binding site" evidence="11">
    <location>
        <position position="184"/>
    </location>
    <ligand>
        <name>substrate</name>
    </ligand>
</feature>
<dbReference type="InterPro" id="IPR016117">
    <property type="entry name" value="ArgJ-like_dom_sf"/>
</dbReference>
<evidence type="ECO:0000256" key="8">
    <source>
        <dbReference type="ARBA" id="ARBA00022813"/>
    </source>
</evidence>
<dbReference type="eggNOG" id="COG1364">
    <property type="taxonomic scope" value="Bacteria"/>
</dbReference>
<evidence type="ECO:0000256" key="2">
    <source>
        <dbReference type="ARBA" id="ARBA00006774"/>
    </source>
</evidence>
<comment type="subunit">
    <text evidence="3 11">Heterotetramer of two alpha and two beta chains.</text>
</comment>
<evidence type="ECO:0000256" key="11">
    <source>
        <dbReference type="HAMAP-Rule" id="MF_01106"/>
    </source>
</evidence>
<dbReference type="Pfam" id="PF01960">
    <property type="entry name" value="ArgJ"/>
    <property type="match status" value="1"/>
</dbReference>
<comment type="caution">
    <text evidence="12">The sequence shown here is derived from an EMBL/GenBank/DDBJ whole genome shotgun (WGS) entry which is preliminary data.</text>
</comment>
<dbReference type="MEROPS" id="T05.001"/>
<dbReference type="RefSeq" id="WP_041960059.1">
    <property type="nucleotide sequence ID" value="NZ_JRPN01000035.1"/>
</dbReference>
<dbReference type="Gene3D" id="3.10.20.340">
    <property type="entry name" value="ArgJ beta chain, C-terminal domain"/>
    <property type="match status" value="1"/>
</dbReference>
<dbReference type="PANTHER" id="PTHR23100">
    <property type="entry name" value="ARGININE BIOSYNTHESIS BIFUNCTIONAL PROTEIN ARGJ"/>
    <property type="match status" value="1"/>
</dbReference>
<name>A0A0A3XM35_BRAJP</name>
<keyword evidence="6 11" id="KW-0028">Amino-acid biosynthesis</keyword>
<keyword evidence="5 11" id="KW-0055">Arginine biosynthesis</keyword>
<dbReference type="CDD" id="cd02152">
    <property type="entry name" value="OAT"/>
    <property type="match status" value="1"/>
</dbReference>
<reference evidence="12 13" key="1">
    <citation type="submission" date="2014-09" db="EMBL/GenBank/DDBJ databases">
        <title>Draft genome of Bradyrhizobium japonicum Is-34.</title>
        <authorList>
            <person name="Tsurumaru H."/>
            <person name="Yamakawa T."/>
            <person name="Hashimoto S."/>
            <person name="Okizaki K."/>
            <person name="Kanesaki Y."/>
            <person name="Yoshikawa H."/>
            <person name="Yajima S."/>
        </authorList>
    </citation>
    <scope>NUCLEOTIDE SEQUENCE [LARGE SCALE GENOMIC DNA]</scope>
    <source>
        <strain evidence="12 13">Is-34</strain>
    </source>
</reference>
<feature type="active site" description="Nucleophile" evidence="11">
    <location>
        <position position="195"/>
    </location>
</feature>
<gene>
    <name evidence="11" type="primary">argJ</name>
    <name evidence="12" type="ORF">MA20_39745</name>
</gene>
<dbReference type="EMBL" id="JRPN01000035">
    <property type="protein sequence ID" value="KGT74231.1"/>
    <property type="molecule type" value="Genomic_DNA"/>
</dbReference>
<comment type="pathway">
    <text evidence="11">Amino-acid biosynthesis; L-arginine biosynthesis; N(2)-acetyl-L-ornithine from L-glutamate: step 1/4.</text>
</comment>
<dbReference type="FunFam" id="3.10.20.340:FF:000003">
    <property type="entry name" value="Arginine biosynthesis bifunctional protein ArgJ"/>
    <property type="match status" value="1"/>
</dbReference>
<comment type="similarity">
    <text evidence="2 11">Belongs to the ArgJ family.</text>
</comment>
<comment type="function">
    <text evidence="11">Catalyzes two activities which are involved in the cyclic version of arginine biosynthesis: the synthesis of N-acetylglutamate from glutamate and acetyl-CoA as the acetyl donor, and of ornithine by transacetylation between N(2)-acetylornithine and glutamate.</text>
</comment>
<comment type="subcellular location">
    <subcellularLocation>
        <location evidence="1 11">Cytoplasm</location>
    </subcellularLocation>
</comment>
<evidence type="ECO:0000256" key="4">
    <source>
        <dbReference type="ARBA" id="ARBA00022490"/>
    </source>
</evidence>
<feature type="binding site" evidence="11">
    <location>
        <position position="413"/>
    </location>
    <ligand>
        <name>substrate</name>
    </ligand>
</feature>
<keyword evidence="4 11" id="KW-0963">Cytoplasm</keyword>
<keyword evidence="9 11" id="KW-0511">Multifunctional enzyme</keyword>
<feature type="chain" id="PRO_5023505307" description="Arginine biosynthesis bifunctional protein ArgJ alpha chain" evidence="11">
    <location>
        <begin position="1"/>
        <end position="194"/>
    </location>
</feature>
<dbReference type="GO" id="GO:0006526">
    <property type="term" value="P:L-arginine biosynthetic process"/>
    <property type="evidence" value="ECO:0007669"/>
    <property type="project" value="UniProtKB-UniRule"/>
</dbReference>
<evidence type="ECO:0000256" key="7">
    <source>
        <dbReference type="ARBA" id="ARBA00022679"/>
    </source>
</evidence>
<dbReference type="InterPro" id="IPR042195">
    <property type="entry name" value="ArgJ_beta_C"/>
</dbReference>
<dbReference type="Gene3D" id="3.60.70.12">
    <property type="entry name" value="L-amino peptidase D-ALA esterase/amidase"/>
    <property type="match status" value="1"/>
</dbReference>
<dbReference type="FunFam" id="3.60.70.12:FF:000001">
    <property type="entry name" value="Arginine biosynthesis bifunctional protein ArgJ, chloroplastic"/>
    <property type="match status" value="1"/>
</dbReference>
<organism evidence="12 13">
    <name type="scientific">Bradyrhizobium japonicum</name>
    <dbReference type="NCBI Taxonomy" id="375"/>
    <lineage>
        <taxon>Bacteria</taxon>
        <taxon>Pseudomonadati</taxon>
        <taxon>Pseudomonadota</taxon>
        <taxon>Alphaproteobacteria</taxon>
        <taxon>Hyphomicrobiales</taxon>
        <taxon>Nitrobacteraceae</taxon>
        <taxon>Bradyrhizobium</taxon>
    </lineage>
</organism>
<accession>A0A0A3XM35</accession>
<sequence length="413" mass="42581">MSSSVSPLAPKTVPDMPVIAGVRLATAEAGIRYKNRTDVLLAVMDKGTAVAGVFTRSKCPSAPVEWCRAKLKGGKARALVVNSGNANAFTGKTGRSSTALTAKIAAKAVGCSEGEIFLASTGVIGEPLDATKFDGVLGRLAETAEPGDYLAAAKAIMTTDTFPKVATATVKLGKAKVTINGMAKGAGMIAPDMATMLSFIFTDALIAPAALQALLKSGVEDTFNAVTIDGDTSTSDTLLAFATGAAAAHGAPKISRASDPRLKAFVKAFNQVLANLSEQVARDGEGARKLVEITVEGAKTKASARKIAMSIANSPLVKTAIAGEDANWGRVVMAVGKAGEPADRDKLSISFNGIRVAKSGARDPSYDEAQVSEAMKAPEIGIKVSLGLGKGRDRVLTCDLTKEYVAINGDYRS</sequence>
<comment type="catalytic activity">
    <reaction evidence="11">
        <text>N(2)-acetyl-L-ornithine + L-glutamate = N-acetyl-L-glutamate + L-ornithine</text>
        <dbReference type="Rhea" id="RHEA:15349"/>
        <dbReference type="ChEBI" id="CHEBI:29985"/>
        <dbReference type="ChEBI" id="CHEBI:44337"/>
        <dbReference type="ChEBI" id="CHEBI:46911"/>
        <dbReference type="ChEBI" id="CHEBI:57805"/>
        <dbReference type="EC" id="2.3.1.35"/>
    </reaction>
</comment>
<comment type="pathway">
    <text evidence="11">Amino-acid biosynthesis; L-arginine biosynthesis; L-ornithine and N-acetyl-L-glutamate from L-glutamate and N(2)-acetyl-L-ornithine (cyclic): step 1/1.</text>
</comment>
<feature type="binding site" evidence="11">
    <location>
        <position position="285"/>
    </location>
    <ligand>
        <name>substrate</name>
    </ligand>
</feature>
<evidence type="ECO:0000256" key="1">
    <source>
        <dbReference type="ARBA" id="ARBA00004496"/>
    </source>
</evidence>
<feature type="binding site" evidence="11">
    <location>
        <position position="158"/>
    </location>
    <ligand>
        <name>substrate</name>
    </ligand>
</feature>
<evidence type="ECO:0000313" key="13">
    <source>
        <dbReference type="Proteomes" id="UP000030377"/>
    </source>
</evidence>
<dbReference type="EC" id="2.3.1.35" evidence="11"/>
<keyword evidence="7 11" id="KW-0808">Transferase</keyword>
<evidence type="ECO:0000256" key="6">
    <source>
        <dbReference type="ARBA" id="ARBA00022605"/>
    </source>
</evidence>
<dbReference type="GO" id="GO:0006592">
    <property type="term" value="P:ornithine biosynthetic process"/>
    <property type="evidence" value="ECO:0007669"/>
    <property type="project" value="TreeGrafter"/>
</dbReference>
<comment type="catalytic activity">
    <reaction evidence="11">
        <text>L-glutamate + acetyl-CoA = N-acetyl-L-glutamate + CoA + H(+)</text>
        <dbReference type="Rhea" id="RHEA:24292"/>
        <dbReference type="ChEBI" id="CHEBI:15378"/>
        <dbReference type="ChEBI" id="CHEBI:29985"/>
        <dbReference type="ChEBI" id="CHEBI:44337"/>
        <dbReference type="ChEBI" id="CHEBI:57287"/>
        <dbReference type="ChEBI" id="CHEBI:57288"/>
        <dbReference type="EC" id="2.3.1.1"/>
    </reaction>
</comment>
<feature type="chain" id="PRO_5023505305" description="Arginine biosynthesis bifunctional protein ArgJ beta chain" evidence="11">
    <location>
        <begin position="195"/>
        <end position="413"/>
    </location>
</feature>
<dbReference type="HAMAP" id="MF_01106">
    <property type="entry name" value="ArgJ"/>
    <property type="match status" value="1"/>
</dbReference>
<dbReference type="InterPro" id="IPR002813">
    <property type="entry name" value="Arg_biosynth_ArgJ"/>
</dbReference>
<protein>
    <recommendedName>
        <fullName evidence="11">Arginine biosynthesis bifunctional protein ArgJ</fullName>
    </recommendedName>
    <domain>
        <recommendedName>
            <fullName evidence="11">Glutamate N-acetyltransferase</fullName>
            <ecNumber evidence="11">2.3.1.35</ecNumber>
        </recommendedName>
        <alternativeName>
            <fullName evidence="11">Ornithine acetyltransferase</fullName>
            <shortName evidence="11">OATase</shortName>
        </alternativeName>
        <alternativeName>
            <fullName evidence="11">Ornithine transacetylase</fullName>
        </alternativeName>
    </domain>
    <domain>
        <recommendedName>
            <fullName evidence="11">Amino-acid acetyltransferase</fullName>
            <ecNumber evidence="11">2.3.1.1</ecNumber>
        </recommendedName>
        <alternativeName>
            <fullName evidence="11">N-acetylglutamate synthase</fullName>
            <shortName evidence="11">AGSase</shortName>
        </alternativeName>
    </domain>
    <component>
        <recommendedName>
            <fullName evidence="11">Arginine biosynthesis bifunctional protein ArgJ alpha chain</fullName>
        </recommendedName>
    </component>
    <component>
        <recommendedName>
            <fullName evidence="11">Arginine biosynthesis bifunctional protein ArgJ beta chain</fullName>
        </recommendedName>
    </component>
</protein>
<feature type="binding site" evidence="11">
    <location>
        <position position="408"/>
    </location>
    <ligand>
        <name>substrate</name>
    </ligand>
</feature>
<evidence type="ECO:0000256" key="9">
    <source>
        <dbReference type="ARBA" id="ARBA00023268"/>
    </source>
</evidence>
<dbReference type="AlphaFoldDB" id="A0A0A3XM35"/>
<dbReference type="SUPFAM" id="SSF56266">
    <property type="entry name" value="DmpA/ArgJ-like"/>
    <property type="match status" value="1"/>
</dbReference>
<feature type="binding site" evidence="11">
    <location>
        <position position="195"/>
    </location>
    <ligand>
        <name>substrate</name>
    </ligand>
</feature>
<evidence type="ECO:0000256" key="10">
    <source>
        <dbReference type="ARBA" id="ARBA00023315"/>
    </source>
</evidence>
<proteinExistence type="inferred from homology"/>
<dbReference type="GO" id="GO:0004358">
    <property type="term" value="F:L-glutamate N-acetyltransferase activity, acting on acetyl-L-ornithine as donor"/>
    <property type="evidence" value="ECO:0007669"/>
    <property type="project" value="UniProtKB-UniRule"/>
</dbReference>
<dbReference type="STRING" id="375.BKD09_RS01020"/>
<feature type="site" description="Cleavage; by autolysis" evidence="11">
    <location>
        <begin position="194"/>
        <end position="195"/>
    </location>
</feature>
<feature type="site" description="Involved in the stabilization of negative charge on the oxyanion by the formation of the oxyanion hole" evidence="11">
    <location>
        <position position="121"/>
    </location>
</feature>
<dbReference type="Proteomes" id="UP000030377">
    <property type="component" value="Unassembled WGS sequence"/>
</dbReference>
<dbReference type="NCBIfam" id="NF003802">
    <property type="entry name" value="PRK05388.1"/>
    <property type="match status" value="1"/>
</dbReference>
<keyword evidence="8 11" id="KW-0068">Autocatalytic cleavage</keyword>
<evidence type="ECO:0000256" key="3">
    <source>
        <dbReference type="ARBA" id="ARBA00011475"/>
    </source>
</evidence>
<dbReference type="PANTHER" id="PTHR23100:SF0">
    <property type="entry name" value="ARGININE BIOSYNTHESIS BIFUNCTIONAL PROTEIN ARGJ, MITOCHONDRIAL"/>
    <property type="match status" value="1"/>
</dbReference>
<evidence type="ECO:0000313" key="12">
    <source>
        <dbReference type="EMBL" id="KGT74231.1"/>
    </source>
</evidence>
<evidence type="ECO:0000256" key="5">
    <source>
        <dbReference type="ARBA" id="ARBA00022571"/>
    </source>
</evidence>
<keyword evidence="10 11" id="KW-0012">Acyltransferase</keyword>
<dbReference type="UniPathway" id="UPA00068">
    <property type="reaction ID" value="UER00106"/>
</dbReference>
<dbReference type="GO" id="GO:0005737">
    <property type="term" value="C:cytoplasm"/>
    <property type="evidence" value="ECO:0007669"/>
    <property type="project" value="UniProtKB-SubCell"/>
</dbReference>
<dbReference type="GO" id="GO:0004042">
    <property type="term" value="F:L-glutamate N-acetyltransferase activity"/>
    <property type="evidence" value="ECO:0007669"/>
    <property type="project" value="UniProtKB-UniRule"/>
</dbReference>
<feature type="site" description="Involved in the stabilization of negative charge on the oxyanion by the formation of the oxyanion hole" evidence="11">
    <location>
        <position position="122"/>
    </location>
</feature>